<name>A0A0M3KA02_ANISI</name>
<feature type="compositionally biased region" description="Polar residues" evidence="1">
    <location>
        <begin position="275"/>
        <end position="287"/>
    </location>
</feature>
<feature type="domain" description="Apple" evidence="3">
    <location>
        <begin position="106"/>
        <end position="162"/>
    </location>
</feature>
<gene>
    <name evidence="4" type="ORF">ASIM_LOCUS17200</name>
</gene>
<evidence type="ECO:0000256" key="2">
    <source>
        <dbReference type="SAM" id="SignalP"/>
    </source>
</evidence>
<feature type="compositionally biased region" description="Basic and acidic residues" evidence="1">
    <location>
        <begin position="170"/>
        <end position="183"/>
    </location>
</feature>
<dbReference type="OrthoDB" id="5916958at2759"/>
<evidence type="ECO:0000259" key="3">
    <source>
        <dbReference type="Pfam" id="PF00024"/>
    </source>
</evidence>
<feature type="chain" id="PRO_5043121375" evidence="2">
    <location>
        <begin position="21"/>
        <end position="429"/>
    </location>
</feature>
<evidence type="ECO:0000313" key="4">
    <source>
        <dbReference type="EMBL" id="VDK59766.1"/>
    </source>
</evidence>
<dbReference type="AlphaFoldDB" id="A0A0M3KA02"/>
<keyword evidence="2" id="KW-0732">Signal</keyword>
<feature type="region of interest" description="Disordered" evidence="1">
    <location>
        <begin position="272"/>
        <end position="332"/>
    </location>
</feature>
<evidence type="ECO:0000256" key="1">
    <source>
        <dbReference type="SAM" id="MobiDB-lite"/>
    </source>
</evidence>
<dbReference type="Pfam" id="PF00024">
    <property type="entry name" value="PAN_1"/>
    <property type="match status" value="1"/>
</dbReference>
<organism evidence="6">
    <name type="scientific">Anisakis simplex</name>
    <name type="common">Herring worm</name>
    <dbReference type="NCBI Taxonomy" id="6269"/>
    <lineage>
        <taxon>Eukaryota</taxon>
        <taxon>Metazoa</taxon>
        <taxon>Ecdysozoa</taxon>
        <taxon>Nematoda</taxon>
        <taxon>Chromadorea</taxon>
        <taxon>Rhabditida</taxon>
        <taxon>Spirurina</taxon>
        <taxon>Ascaridomorpha</taxon>
        <taxon>Ascaridoidea</taxon>
        <taxon>Anisakidae</taxon>
        <taxon>Anisakis</taxon>
        <taxon>Anisakis simplex complex</taxon>
    </lineage>
</organism>
<dbReference type="EMBL" id="UYRR01033853">
    <property type="protein sequence ID" value="VDK59766.1"/>
    <property type="molecule type" value="Genomic_DNA"/>
</dbReference>
<dbReference type="InterPro" id="IPR003609">
    <property type="entry name" value="Pan_app"/>
</dbReference>
<feature type="region of interest" description="Disordered" evidence="1">
    <location>
        <begin position="170"/>
        <end position="197"/>
    </location>
</feature>
<keyword evidence="5" id="KW-1185">Reference proteome</keyword>
<accession>A0A0M3KA02</accession>
<evidence type="ECO:0000313" key="6">
    <source>
        <dbReference type="WBParaSite" id="ASIM_0001779801-mRNA-1"/>
    </source>
</evidence>
<reference evidence="6" key="1">
    <citation type="submission" date="2017-02" db="UniProtKB">
        <authorList>
            <consortium name="WormBaseParasite"/>
        </authorList>
    </citation>
    <scope>IDENTIFICATION</scope>
</reference>
<dbReference type="Gene3D" id="3.50.4.10">
    <property type="entry name" value="Hepatocyte Growth Factor"/>
    <property type="match status" value="1"/>
</dbReference>
<protein>
    <submittedName>
        <fullName evidence="6">Apple domain-containing protein</fullName>
    </submittedName>
</protein>
<proteinExistence type="predicted"/>
<feature type="compositionally biased region" description="Low complexity" evidence="1">
    <location>
        <begin position="288"/>
        <end position="302"/>
    </location>
</feature>
<sequence length="429" mass="46848">MRWLSVAVYLLIALASVTLAQYGMFPLHTSSAVLGNVLEGNNNVEVPFAPPRVPASRQSLGYRPPPPPLRRSAFSEGKCEFDESKWSIEPQSAIANAVMFDRTTGLSCEECLAKCSNLQSIGTQWVCRTLTYDNRWKICDLFAINGTNYPHFLTEYPGRDYFVFKDARTPTDDEVSGKTEENIRGNAEPEEFGPRIFGAPSGASERVVVETKSAYDVTDLASLGVTEDEGLIDNLDSIAAGESLEVNDETNSETSDDIVTKIAESFESVAETELPLNNSSNPLEINESSAKASKVSGSASPKKSIKSTTRKISKVSKSSSKQSKSKADKSSLIEPAIHKQYGSKSKKITKSNVSDDKIEKLISMGIGRIGASSCDENAVTRYAVFNDKERIIPGVETQLTESATVEECAQSCDENELIAWYDSKYIAFS</sequence>
<dbReference type="SUPFAM" id="SSF57414">
    <property type="entry name" value="Hairpin loop containing domain-like"/>
    <property type="match status" value="1"/>
</dbReference>
<feature type="signal peptide" evidence="2">
    <location>
        <begin position="1"/>
        <end position="20"/>
    </location>
</feature>
<reference evidence="4 5" key="2">
    <citation type="submission" date="2018-11" db="EMBL/GenBank/DDBJ databases">
        <authorList>
            <consortium name="Pathogen Informatics"/>
        </authorList>
    </citation>
    <scope>NUCLEOTIDE SEQUENCE [LARGE SCALE GENOMIC DNA]</scope>
</reference>
<dbReference type="WBParaSite" id="ASIM_0001779801-mRNA-1">
    <property type="protein sequence ID" value="ASIM_0001779801-mRNA-1"/>
    <property type="gene ID" value="ASIM_0001779801"/>
</dbReference>
<evidence type="ECO:0000313" key="5">
    <source>
        <dbReference type="Proteomes" id="UP000267096"/>
    </source>
</evidence>
<dbReference type="Proteomes" id="UP000267096">
    <property type="component" value="Unassembled WGS sequence"/>
</dbReference>
<feature type="compositionally biased region" description="Basic residues" evidence="1">
    <location>
        <begin position="303"/>
        <end position="314"/>
    </location>
</feature>